<evidence type="ECO:0000313" key="2">
    <source>
        <dbReference type="EMBL" id="ORX40794.1"/>
    </source>
</evidence>
<sequence>MLGTSTRPTTPGTDDMFRSYPETPFTYKSPENSMRMGNNPSTDYLLARGEGSDIANAGFGFGGYPAPGYNRGGGDGEAYGRQQRFNQGLGMGLRSQSQESVTGVPLLQHAPQPDGEPRRARSRQGSTSTVGAPYPPTAYTQPVPHGYTPPGAPRQRSGSDLSYNGGGGSAGAPHQPQPWESNSDLSRSRQPSIGYGLPPGATMTGYNDSFAPSHVPRQGSASSQGQGQNRQSPPVQMDRYGSPGPILRHESPVSYSTPPPGSQDPRSQHPQGMRQPSASGPGGGMRPGGPRGPSGGGPPNQGRYEDPYGRYQ</sequence>
<feature type="region of interest" description="Disordered" evidence="1">
    <location>
        <begin position="1"/>
        <end position="45"/>
    </location>
</feature>
<dbReference type="Proteomes" id="UP000193218">
    <property type="component" value="Unassembled WGS sequence"/>
</dbReference>
<dbReference type="EMBL" id="NBSH01000001">
    <property type="protein sequence ID" value="ORX40794.1"/>
    <property type="molecule type" value="Genomic_DNA"/>
</dbReference>
<dbReference type="RefSeq" id="XP_021874473.1">
    <property type="nucleotide sequence ID" value="XM_022012191.1"/>
</dbReference>
<feature type="region of interest" description="Disordered" evidence="1">
    <location>
        <begin position="69"/>
        <end position="312"/>
    </location>
</feature>
<evidence type="ECO:0000313" key="3">
    <source>
        <dbReference type="Proteomes" id="UP000193218"/>
    </source>
</evidence>
<proteinExistence type="predicted"/>
<organism evidence="2 3">
    <name type="scientific">Kockovaella imperatae</name>
    <dbReference type="NCBI Taxonomy" id="4999"/>
    <lineage>
        <taxon>Eukaryota</taxon>
        <taxon>Fungi</taxon>
        <taxon>Dikarya</taxon>
        <taxon>Basidiomycota</taxon>
        <taxon>Agaricomycotina</taxon>
        <taxon>Tremellomycetes</taxon>
        <taxon>Tremellales</taxon>
        <taxon>Cuniculitremaceae</taxon>
        <taxon>Kockovaella</taxon>
    </lineage>
</organism>
<feature type="compositionally biased region" description="Polar residues" evidence="1">
    <location>
        <begin position="178"/>
        <end position="191"/>
    </location>
</feature>
<feature type="compositionally biased region" description="Low complexity" evidence="1">
    <location>
        <begin position="218"/>
        <end position="232"/>
    </location>
</feature>
<name>A0A1Y1UTE1_9TREE</name>
<accession>A0A1Y1UTE1</accession>
<dbReference type="AlphaFoldDB" id="A0A1Y1UTE1"/>
<feature type="compositionally biased region" description="Polar residues" evidence="1">
    <location>
        <begin position="29"/>
        <end position="42"/>
    </location>
</feature>
<dbReference type="GeneID" id="33553999"/>
<comment type="caution">
    <text evidence="2">The sequence shown here is derived from an EMBL/GenBank/DDBJ whole genome shotgun (WGS) entry which is preliminary data.</text>
</comment>
<gene>
    <name evidence="2" type="ORF">BD324DRAFT_21317</name>
</gene>
<evidence type="ECO:0000256" key="1">
    <source>
        <dbReference type="SAM" id="MobiDB-lite"/>
    </source>
</evidence>
<feature type="compositionally biased region" description="Basic and acidic residues" evidence="1">
    <location>
        <begin position="303"/>
        <end position="312"/>
    </location>
</feature>
<keyword evidence="3" id="KW-1185">Reference proteome</keyword>
<feature type="compositionally biased region" description="Gly residues" evidence="1">
    <location>
        <begin position="280"/>
        <end position="299"/>
    </location>
</feature>
<reference evidence="2 3" key="1">
    <citation type="submission" date="2017-03" db="EMBL/GenBank/DDBJ databases">
        <title>Widespread Adenine N6-methylation of Active Genes in Fungi.</title>
        <authorList>
            <consortium name="DOE Joint Genome Institute"/>
            <person name="Mondo S.J."/>
            <person name="Dannebaum R.O."/>
            <person name="Kuo R.C."/>
            <person name="Louie K.B."/>
            <person name="Bewick A.J."/>
            <person name="Labutti K."/>
            <person name="Haridas S."/>
            <person name="Kuo A."/>
            <person name="Salamov A."/>
            <person name="Ahrendt S.R."/>
            <person name="Lau R."/>
            <person name="Bowen B.P."/>
            <person name="Lipzen A."/>
            <person name="Sullivan W."/>
            <person name="Andreopoulos W.B."/>
            <person name="Clum A."/>
            <person name="Lindquist E."/>
            <person name="Daum C."/>
            <person name="Northen T.R."/>
            <person name="Ramamoorthy G."/>
            <person name="Schmitz R.J."/>
            <person name="Gryganskyi A."/>
            <person name="Culley D."/>
            <person name="Magnuson J."/>
            <person name="James T.Y."/>
            <person name="O'Malley M.A."/>
            <person name="Stajich J.E."/>
            <person name="Spatafora J.W."/>
            <person name="Visel A."/>
            <person name="Grigoriev I.V."/>
        </authorList>
    </citation>
    <scope>NUCLEOTIDE SEQUENCE [LARGE SCALE GENOMIC DNA]</scope>
    <source>
        <strain evidence="2 3">NRRL Y-17943</strain>
    </source>
</reference>
<feature type="compositionally biased region" description="Polar residues" evidence="1">
    <location>
        <begin position="1"/>
        <end position="12"/>
    </location>
</feature>
<protein>
    <submittedName>
        <fullName evidence="2">Uncharacterized protein</fullName>
    </submittedName>
</protein>
<dbReference type="InParanoid" id="A0A1Y1UTE1"/>